<evidence type="ECO:0000256" key="2">
    <source>
        <dbReference type="ARBA" id="ARBA00023136"/>
    </source>
</evidence>
<dbReference type="EMBL" id="JAZHPZ010000001">
    <property type="protein sequence ID" value="MEF2964238.1"/>
    <property type="molecule type" value="Genomic_DNA"/>
</dbReference>
<evidence type="ECO:0000313" key="5">
    <source>
        <dbReference type="Proteomes" id="UP001306950"/>
    </source>
</evidence>
<keyword evidence="5" id="KW-1185">Reference proteome</keyword>
<dbReference type="PIRSF" id="PIRSF005690">
    <property type="entry name" value="GerBA"/>
    <property type="match status" value="1"/>
</dbReference>
<name>A0ABU7VKF1_9BACL</name>
<dbReference type="InterPro" id="IPR004995">
    <property type="entry name" value="Spore_Ger"/>
</dbReference>
<accession>A0ABU7VKF1</accession>
<proteinExistence type="inferred from homology"/>
<reference evidence="4 5" key="1">
    <citation type="submission" date="2024-02" db="EMBL/GenBank/DDBJ databases">
        <title>A nitrogen-fixing paenibacillus bacterium.</title>
        <authorList>
            <person name="Zhang W.L."/>
            <person name="Chen S.F."/>
        </authorList>
    </citation>
    <scope>NUCLEOTIDE SEQUENCE [LARGE SCALE GENOMIC DNA]</scope>
    <source>
        <strain evidence="4 5">M1</strain>
    </source>
</reference>
<dbReference type="Pfam" id="PF03323">
    <property type="entry name" value="GerA"/>
    <property type="match status" value="1"/>
</dbReference>
<evidence type="ECO:0000256" key="3">
    <source>
        <dbReference type="SAM" id="Phobius"/>
    </source>
</evidence>
<organism evidence="4 5">
    <name type="scientific">Paenibacillus haidiansis</name>
    <dbReference type="NCBI Taxonomy" id="1574488"/>
    <lineage>
        <taxon>Bacteria</taxon>
        <taxon>Bacillati</taxon>
        <taxon>Bacillota</taxon>
        <taxon>Bacilli</taxon>
        <taxon>Bacillales</taxon>
        <taxon>Paenibacillaceae</taxon>
        <taxon>Paenibacillus</taxon>
    </lineage>
</organism>
<dbReference type="RefSeq" id="WP_331844484.1">
    <property type="nucleotide sequence ID" value="NZ_JAZHPZ010000001.1"/>
</dbReference>
<protein>
    <submittedName>
        <fullName evidence="4">Spore germination protein</fullName>
    </submittedName>
</protein>
<feature type="transmembrane region" description="Helical" evidence="3">
    <location>
        <begin position="301"/>
        <end position="323"/>
    </location>
</feature>
<evidence type="ECO:0000256" key="1">
    <source>
        <dbReference type="ARBA" id="ARBA00005278"/>
    </source>
</evidence>
<keyword evidence="3" id="KW-1133">Transmembrane helix</keyword>
<evidence type="ECO:0000313" key="4">
    <source>
        <dbReference type="EMBL" id="MEF2964238.1"/>
    </source>
</evidence>
<keyword evidence="3" id="KW-0812">Transmembrane</keyword>
<sequence length="511" mass="56800">MKSGGQQANKPDSAPDIGPALPDKLAWFKQEFDKCSDVIFREFSLSTGQDCAVIYIRGLISQATAQDFIIRSLQEKADELIDSDSDIYHFLFEDKGLSVSNTKVINDLNDGLAAILDAGVLLLVDGDRRMMTFSISSYPTRSVDEPPNEAVIRGPREAFIEDLEINLTLVRRRLKTKNFKTEAQIMGEKTETDLVIAYMEGVCKPELVKEIKRRLSYIQMDGILGSSYLEESIEDNPYSPFPQIQYTERPDVVAGALLEGRVALLLDGMPSALLAPVTLPMLLQSAEDYFQRYVAATWIRWIRYFFAFNSLVLPSLYIAITTFHPEMIPAQFLRTIAASREIVPFPALFEAFLMELAFEALREASVRIPKSIGQAVSIIGALIIGTAAVEAGIVSAAMVIIVSLTGIASFIIPHFDLGLSFRLLRFPIMFLASMFGLYGIACALILIYIHLINLNSFGVPYLSPLAPIVKADLNDTLVRAPWHSMNKRPLNTTDNAVRQKNNARGWAKDKG</sequence>
<feature type="transmembrane region" description="Helical" evidence="3">
    <location>
        <begin position="382"/>
        <end position="412"/>
    </location>
</feature>
<feature type="transmembrane region" description="Helical" evidence="3">
    <location>
        <begin position="424"/>
        <end position="449"/>
    </location>
</feature>
<dbReference type="InterPro" id="IPR050768">
    <property type="entry name" value="UPF0353/GerABKA_families"/>
</dbReference>
<keyword evidence="2 3" id="KW-0472">Membrane</keyword>
<comment type="caution">
    <text evidence="4">The sequence shown here is derived from an EMBL/GenBank/DDBJ whole genome shotgun (WGS) entry which is preliminary data.</text>
</comment>
<comment type="similarity">
    <text evidence="1">Belongs to the GerABKA family.</text>
</comment>
<dbReference type="Proteomes" id="UP001306950">
    <property type="component" value="Unassembled WGS sequence"/>
</dbReference>
<gene>
    <name evidence="4" type="ORF">V3851_00220</name>
</gene>
<dbReference type="PANTHER" id="PTHR22550:SF5">
    <property type="entry name" value="LEUCINE ZIPPER PROTEIN 4"/>
    <property type="match status" value="1"/>
</dbReference>
<dbReference type="PANTHER" id="PTHR22550">
    <property type="entry name" value="SPORE GERMINATION PROTEIN"/>
    <property type="match status" value="1"/>
</dbReference>